<organism evidence="2 3">
    <name type="scientific">Eggerthia catenaformis OT 569 = DSM 20559</name>
    <dbReference type="NCBI Taxonomy" id="999415"/>
    <lineage>
        <taxon>Bacteria</taxon>
        <taxon>Bacillati</taxon>
        <taxon>Bacillota</taxon>
        <taxon>Erysipelotrichia</taxon>
        <taxon>Erysipelotrichales</taxon>
        <taxon>Coprobacillaceae</taxon>
        <taxon>Eggerthia</taxon>
    </lineage>
</organism>
<dbReference type="eggNOG" id="ENOG50336CE">
    <property type="taxonomic scope" value="Bacteria"/>
</dbReference>
<evidence type="ECO:0000313" key="3">
    <source>
        <dbReference type="Proteomes" id="UP000011758"/>
    </source>
</evidence>
<protein>
    <recommendedName>
        <fullName evidence="1">Rhodanese domain-containing protein</fullName>
    </recommendedName>
</protein>
<keyword evidence="3" id="KW-1185">Reference proteome</keyword>
<evidence type="ECO:0000259" key="1">
    <source>
        <dbReference type="PROSITE" id="PS50206"/>
    </source>
</evidence>
<proteinExistence type="predicted"/>
<dbReference type="EMBL" id="AGEJ01000021">
    <property type="protein sequence ID" value="EMD16391.1"/>
    <property type="molecule type" value="Genomic_DNA"/>
</dbReference>
<dbReference type="InterPro" id="IPR036873">
    <property type="entry name" value="Rhodanese-like_dom_sf"/>
</dbReference>
<dbReference type="RefSeq" id="WP_004803282.1">
    <property type="nucleotide sequence ID" value="NZ_KB446648.1"/>
</dbReference>
<comment type="caution">
    <text evidence="2">The sequence shown here is derived from an EMBL/GenBank/DDBJ whole genome shotgun (WGS) entry which is preliminary data.</text>
</comment>
<dbReference type="InterPro" id="IPR001763">
    <property type="entry name" value="Rhodanese-like_dom"/>
</dbReference>
<dbReference type="Proteomes" id="UP000011758">
    <property type="component" value="Unassembled WGS sequence"/>
</dbReference>
<gene>
    <name evidence="2" type="ORF">HMPREF9943_01317</name>
</gene>
<dbReference type="STRING" id="999415.HMPREF9943_01317"/>
<dbReference type="SUPFAM" id="SSF52821">
    <property type="entry name" value="Rhodanese/Cell cycle control phosphatase"/>
    <property type="match status" value="1"/>
</dbReference>
<sequence>MLFGKKSIIKEKEINQAYKEFLNNEDIILLCVDEAKDFDIMHLKEAQCFPLRRISNESHLLPKDAVYYVYAFREGIAYQGTKKLINKGFKAYNLGSQVHFKGYFEGLAAPKNRKLKRKKNNYE</sequence>
<reference evidence="2 3" key="1">
    <citation type="submission" date="2013-02" db="EMBL/GenBank/DDBJ databases">
        <title>The Genome Sequence of Lactobacillus catenaformis F0143.</title>
        <authorList>
            <consortium name="The Broad Institute Genome Sequencing Platform"/>
            <person name="Earl A."/>
            <person name="Ward D."/>
            <person name="Feldgarden M."/>
            <person name="Gevers D."/>
            <person name="Izard J."/>
            <person name="Blanton J.M."/>
            <person name="Mathney J."/>
            <person name="Dewhirst F.E."/>
            <person name="Young S.K."/>
            <person name="Zeng Q."/>
            <person name="Gargeya S."/>
            <person name="Fitzgerald M."/>
            <person name="Haas B."/>
            <person name="Abouelleil A."/>
            <person name="Alvarado L."/>
            <person name="Arachchi H.M."/>
            <person name="Berlin A."/>
            <person name="Chapman S.B."/>
            <person name="Gearin G."/>
            <person name="Goldberg J."/>
            <person name="Griggs A."/>
            <person name="Gujja S."/>
            <person name="Hansen M."/>
            <person name="Heiman D."/>
            <person name="Howarth C."/>
            <person name="Larimer J."/>
            <person name="Lui A."/>
            <person name="MacDonald P.J.P."/>
            <person name="McCowen C."/>
            <person name="Montmayeur A."/>
            <person name="Murphy C."/>
            <person name="Neiman D."/>
            <person name="Pearson M."/>
            <person name="Priest M."/>
            <person name="Roberts A."/>
            <person name="Saif S."/>
            <person name="Shea T."/>
            <person name="Sisk P."/>
            <person name="Stolte C."/>
            <person name="Sykes S."/>
            <person name="Wortman J."/>
            <person name="Nusbaum C."/>
            <person name="Birren B."/>
        </authorList>
    </citation>
    <scope>NUCLEOTIDE SEQUENCE [LARGE SCALE GENOMIC DNA]</scope>
    <source>
        <strain evidence="2 3">OT 569</strain>
    </source>
</reference>
<evidence type="ECO:0000313" key="2">
    <source>
        <dbReference type="EMBL" id="EMD16391.1"/>
    </source>
</evidence>
<dbReference type="OrthoDB" id="1644495at2"/>
<accession>M2Q285</accession>
<name>M2Q285_9FIRM</name>
<feature type="domain" description="Rhodanese" evidence="1">
    <location>
        <begin position="23"/>
        <end position="94"/>
    </location>
</feature>
<dbReference type="PROSITE" id="PS50206">
    <property type="entry name" value="RHODANESE_3"/>
    <property type="match status" value="1"/>
</dbReference>
<dbReference type="Gene3D" id="3.40.250.10">
    <property type="entry name" value="Rhodanese-like domain"/>
    <property type="match status" value="1"/>
</dbReference>
<dbReference type="AlphaFoldDB" id="M2Q285"/>
<dbReference type="BioCyc" id="ECAT999415-HMP:GTTI-1351-MONOMER"/>